<name>A0A2P2JKW1_RHIMU</name>
<dbReference type="EMBL" id="GGEC01013617">
    <property type="protein sequence ID" value="MBW94100.1"/>
    <property type="molecule type" value="Transcribed_RNA"/>
</dbReference>
<proteinExistence type="predicted"/>
<sequence length="51" mass="6046">MLAEDMLGPYTNPYNFKYEPIACKPNYTAKKFIQTLLNCNVFHKERHRQPA</sequence>
<dbReference type="AlphaFoldDB" id="A0A2P2JKW1"/>
<reference evidence="1" key="1">
    <citation type="submission" date="2018-02" db="EMBL/GenBank/DDBJ databases">
        <title>Rhizophora mucronata_Transcriptome.</title>
        <authorList>
            <person name="Meera S.P."/>
            <person name="Sreeshan A."/>
            <person name="Augustine A."/>
        </authorList>
    </citation>
    <scope>NUCLEOTIDE SEQUENCE</scope>
    <source>
        <tissue evidence="1">Leaf</tissue>
    </source>
</reference>
<evidence type="ECO:0000313" key="1">
    <source>
        <dbReference type="EMBL" id="MBW94100.1"/>
    </source>
</evidence>
<accession>A0A2P2JKW1</accession>
<protein>
    <submittedName>
        <fullName evidence="1">Uncharacterized protein</fullName>
    </submittedName>
</protein>
<organism evidence="1">
    <name type="scientific">Rhizophora mucronata</name>
    <name type="common">Asiatic mangrove</name>
    <dbReference type="NCBI Taxonomy" id="61149"/>
    <lineage>
        <taxon>Eukaryota</taxon>
        <taxon>Viridiplantae</taxon>
        <taxon>Streptophyta</taxon>
        <taxon>Embryophyta</taxon>
        <taxon>Tracheophyta</taxon>
        <taxon>Spermatophyta</taxon>
        <taxon>Magnoliopsida</taxon>
        <taxon>eudicotyledons</taxon>
        <taxon>Gunneridae</taxon>
        <taxon>Pentapetalae</taxon>
        <taxon>rosids</taxon>
        <taxon>fabids</taxon>
        <taxon>Malpighiales</taxon>
        <taxon>Rhizophoraceae</taxon>
        <taxon>Rhizophora</taxon>
    </lineage>
</organism>